<name>A0A0B5DZI8_9RHOB</name>
<dbReference type="RefSeq" id="WP_043870781.1">
    <property type="nucleotide sequence ID" value="NZ_CP004393.1"/>
</dbReference>
<organism evidence="5 6">
    <name type="scientific">Celeribacter indicus</name>
    <dbReference type="NCBI Taxonomy" id="1208324"/>
    <lineage>
        <taxon>Bacteria</taxon>
        <taxon>Pseudomonadati</taxon>
        <taxon>Pseudomonadota</taxon>
        <taxon>Alphaproteobacteria</taxon>
        <taxon>Rhodobacterales</taxon>
        <taxon>Roseobacteraceae</taxon>
        <taxon>Celeribacter</taxon>
    </lineage>
</organism>
<dbReference type="Gene3D" id="3.40.190.170">
    <property type="entry name" value="Bacterial extracellular solute-binding protein, family 7"/>
    <property type="match status" value="1"/>
</dbReference>
<keyword evidence="3" id="KW-0574">Periplasm</keyword>
<keyword evidence="6" id="KW-1185">Reference proteome</keyword>
<dbReference type="Proteomes" id="UP000031521">
    <property type="component" value="Chromosome"/>
</dbReference>
<evidence type="ECO:0000256" key="3">
    <source>
        <dbReference type="ARBA" id="ARBA00022764"/>
    </source>
</evidence>
<reference evidence="5 6" key="1">
    <citation type="journal article" date="2014" name="Int. J. Syst. Evol. Microbiol.">
        <title>Celeribacter indicus sp. nov., a polycyclic aromatic hydrocarbon-degrading bacterium from deep-sea sediment and reclassification of Huaishuia halophila as Celeribacter halophilus comb. nov.</title>
        <authorList>
            <person name="Lai Q."/>
            <person name="Cao J."/>
            <person name="Yuan J."/>
            <person name="Li F."/>
            <person name="Shao Z."/>
        </authorList>
    </citation>
    <scope>NUCLEOTIDE SEQUENCE [LARGE SCALE GENOMIC DNA]</scope>
    <source>
        <strain evidence="5">P73</strain>
    </source>
</reference>
<dbReference type="EMBL" id="CP004393">
    <property type="protein sequence ID" value="AJE48454.1"/>
    <property type="molecule type" value="Genomic_DNA"/>
</dbReference>
<dbReference type="PANTHER" id="PTHR33376">
    <property type="match status" value="1"/>
</dbReference>
<proteinExistence type="predicted"/>
<feature type="chain" id="PRO_5002101789" evidence="4">
    <location>
        <begin position="21"/>
        <end position="327"/>
    </location>
</feature>
<evidence type="ECO:0000313" key="6">
    <source>
        <dbReference type="Proteomes" id="UP000031521"/>
    </source>
</evidence>
<evidence type="ECO:0000256" key="2">
    <source>
        <dbReference type="ARBA" id="ARBA00022729"/>
    </source>
</evidence>
<keyword evidence="2 4" id="KW-0732">Signal</keyword>
<evidence type="ECO:0000313" key="5">
    <source>
        <dbReference type="EMBL" id="AJE48454.1"/>
    </source>
</evidence>
<dbReference type="STRING" id="1208324.P73_3739"/>
<evidence type="ECO:0000256" key="1">
    <source>
        <dbReference type="ARBA" id="ARBA00004418"/>
    </source>
</evidence>
<dbReference type="Pfam" id="PF03480">
    <property type="entry name" value="DctP"/>
    <property type="match status" value="1"/>
</dbReference>
<sequence length="327" mass="34718">MNKLTASALVACLFGSQAVAADMKYSLPFNGGSEISAIGIEWAEAVAEATGGEVTFEPVLNGALVAIPETLDAVADSVVPAAMGVASSMAGTIPAFGYLELNLSVPINDPPAEEAMLTIMPAIEKLLAQYDVKALWAMPAFGGGMACTSEILDTVDGWQGKKVRTAGRWQAKQAEAAGASPVALPAADIYTALQNKTIDCAVISSSIYLSSSLYEVAPYFSDYGFAGNSLVTIVGMDVWEDLSDEQKQLVQEISDEMTVKGTTILREVSAKEADQIAELATYHKVGDDELATLLDRWDPVFREAMAEVPERDEVGTELVETLYSLGR</sequence>
<dbReference type="AlphaFoldDB" id="A0A0B5DZI8"/>
<dbReference type="PANTHER" id="PTHR33376:SF5">
    <property type="entry name" value="EXTRACYTOPLASMIC SOLUTE RECEPTOR PROTEIN"/>
    <property type="match status" value="1"/>
</dbReference>
<dbReference type="KEGG" id="cid:P73_3739"/>
<comment type="subcellular location">
    <subcellularLocation>
        <location evidence="1">Periplasm</location>
    </subcellularLocation>
</comment>
<feature type="signal peptide" evidence="4">
    <location>
        <begin position="1"/>
        <end position="20"/>
    </location>
</feature>
<accession>A0A0B5DZI8</accession>
<evidence type="ECO:0000256" key="4">
    <source>
        <dbReference type="SAM" id="SignalP"/>
    </source>
</evidence>
<dbReference type="GO" id="GO:0042597">
    <property type="term" value="C:periplasmic space"/>
    <property type="evidence" value="ECO:0007669"/>
    <property type="project" value="UniProtKB-SubCell"/>
</dbReference>
<dbReference type="HOGENOM" id="CLU_071505_0_0_5"/>
<dbReference type="GO" id="GO:0055085">
    <property type="term" value="P:transmembrane transport"/>
    <property type="evidence" value="ECO:0007669"/>
    <property type="project" value="InterPro"/>
</dbReference>
<dbReference type="InterPro" id="IPR038404">
    <property type="entry name" value="TRAP_DctP_sf"/>
</dbReference>
<protein>
    <submittedName>
        <fullName evidence="5">2,3-diketo-L-gulonate-binding periplasmic protein</fullName>
    </submittedName>
</protein>
<dbReference type="NCBIfam" id="NF037995">
    <property type="entry name" value="TRAP_S1"/>
    <property type="match status" value="1"/>
</dbReference>
<gene>
    <name evidence="5" type="ORF">P73_3739</name>
</gene>
<dbReference type="OrthoDB" id="7874558at2"/>
<dbReference type="InterPro" id="IPR018389">
    <property type="entry name" value="DctP_fam"/>
</dbReference>